<accession>A0A2X0LGB1</accession>
<sequence>MSSTTVPPAATPSHPIPSPNSKTSLQTAKTNLSYLVRGPQAGGARPASLTLRTALRSTRYVVKFIFWRLLRYFKYTLIAAGTAALAGTAIGSIVPVAGALLVPSIPFGWRHRGNHFRQGWLVGGEGRDARADERNDAEEAQEEPIKIHPRANKAWTSESF</sequence>
<keyword evidence="2" id="KW-1133">Transmembrane helix</keyword>
<organism evidence="3 4">
    <name type="scientific">Microbotryum saponariae</name>
    <dbReference type="NCBI Taxonomy" id="289078"/>
    <lineage>
        <taxon>Eukaryota</taxon>
        <taxon>Fungi</taxon>
        <taxon>Dikarya</taxon>
        <taxon>Basidiomycota</taxon>
        <taxon>Pucciniomycotina</taxon>
        <taxon>Microbotryomycetes</taxon>
        <taxon>Microbotryales</taxon>
        <taxon>Microbotryaceae</taxon>
        <taxon>Microbotryum</taxon>
    </lineage>
</organism>
<protein>
    <submittedName>
        <fullName evidence="3">BZ3500_MvSof-1268-A1-R1_Chr5-2g08092 protein</fullName>
    </submittedName>
</protein>
<keyword evidence="4" id="KW-1185">Reference proteome</keyword>
<keyword evidence="2" id="KW-0472">Membrane</keyword>
<gene>
    <name evidence="3" type="ORF">BZ3500_MVSOF-1268-A1-R1_CHR5-2G08092</name>
</gene>
<dbReference type="STRING" id="289078.A0A2X0LGB1"/>
<feature type="region of interest" description="Disordered" evidence="1">
    <location>
        <begin position="127"/>
        <end position="160"/>
    </location>
</feature>
<feature type="transmembrane region" description="Helical" evidence="2">
    <location>
        <begin position="77"/>
        <end position="102"/>
    </location>
</feature>
<feature type="region of interest" description="Disordered" evidence="1">
    <location>
        <begin position="1"/>
        <end position="24"/>
    </location>
</feature>
<proteinExistence type="predicted"/>
<evidence type="ECO:0000313" key="4">
    <source>
        <dbReference type="Proteomes" id="UP000249723"/>
    </source>
</evidence>
<dbReference type="AlphaFoldDB" id="A0A2X0LGB1"/>
<evidence type="ECO:0000313" key="3">
    <source>
        <dbReference type="EMBL" id="SCZ92674.1"/>
    </source>
</evidence>
<name>A0A2X0LGB1_9BASI</name>
<evidence type="ECO:0000256" key="1">
    <source>
        <dbReference type="SAM" id="MobiDB-lite"/>
    </source>
</evidence>
<dbReference type="OrthoDB" id="3597994at2759"/>
<reference evidence="4" key="1">
    <citation type="submission" date="2016-10" db="EMBL/GenBank/DDBJ databases">
        <authorList>
            <person name="Jeantristanb JTB J.-T."/>
            <person name="Ricardo R."/>
        </authorList>
    </citation>
    <scope>NUCLEOTIDE SEQUENCE [LARGE SCALE GENOMIC DNA]</scope>
</reference>
<dbReference type="EMBL" id="FMWP01000018">
    <property type="protein sequence ID" value="SCZ92674.1"/>
    <property type="molecule type" value="Genomic_DNA"/>
</dbReference>
<evidence type="ECO:0000256" key="2">
    <source>
        <dbReference type="SAM" id="Phobius"/>
    </source>
</evidence>
<keyword evidence="2" id="KW-0812">Transmembrane</keyword>
<dbReference type="Proteomes" id="UP000249723">
    <property type="component" value="Unassembled WGS sequence"/>
</dbReference>